<dbReference type="InterPro" id="IPR033927">
    <property type="entry name" value="WASPfam_EVH1"/>
</dbReference>
<gene>
    <name evidence="3" type="ORF">F5891DRAFT_1282780</name>
</gene>
<reference evidence="3" key="1">
    <citation type="journal article" date="2020" name="New Phytol.">
        <title>Comparative genomics reveals dynamic genome evolution in host specialist ectomycorrhizal fungi.</title>
        <authorList>
            <person name="Lofgren L.A."/>
            <person name="Nguyen N.H."/>
            <person name="Vilgalys R."/>
            <person name="Ruytinx J."/>
            <person name="Liao H.L."/>
            <person name="Branco S."/>
            <person name="Kuo A."/>
            <person name="LaButti K."/>
            <person name="Lipzen A."/>
            <person name="Andreopoulos W."/>
            <person name="Pangilinan J."/>
            <person name="Riley R."/>
            <person name="Hundley H."/>
            <person name="Na H."/>
            <person name="Barry K."/>
            <person name="Grigoriev I.V."/>
            <person name="Stajich J.E."/>
            <person name="Kennedy P.G."/>
        </authorList>
    </citation>
    <scope>NUCLEOTIDE SEQUENCE</scope>
    <source>
        <strain evidence="3">FC203</strain>
    </source>
</reference>
<sequence length="677" mass="76549">MLRLVDLTGTRGVIWEHELDEAFEYHQDRAFFHSFAGDKCMVGFVFADEKDAKTLYKKVTNRKADNVQPSSSEKKSSKGGRTNKSMISGPIAGSLVHVLNELEGSGISREVINQDMDFIKDFIRDAQIMSSKLDNSPEVQMQELRRQDDCPSEAEDAIQRAVWIELGNVPLRFFNTSTGLLCDRAAQINAFKMSAEYKELLSITTKHSDLQMGRIKEMVAIYFRCVMLSHRWEEKEALLHDIQDESFCKVARDAGYCWAWMDACCIDKKSNTELQESVNSMFVWYRHSALTIVYLSDVLPSSQPDALARSVRNERGWTFQELLAPKVVIFYRRDWSLYLDDRSPNHKEPLAIMKELEDATGIDAQTLVAFRPGMSGAREKLQWASKRVTTVQEDVAYSLFGIFGITLPVIYGENKLNALGRLLQEIVARSGDISVLDWIGEPSEFNSCLPAHITSYATPPRTLSPLSEDHIHTQVSSLRQTVAADLALKFYDQLEQLRAPRFANCRLHLPCISFRVTEVRGWRGLAQETSITYKIKADGLHDQLITTEEALVQFSRAKPIQQTFLLIRPWDWHLLGVPDFAEQADFAGDTESVGDWTDPGSSTDDSDDLPGDSPVEEEHSSRALQLMVRLGQPFDAFLLAQQCVGEYKRIASDYKIIAQVKDIASVDNMDVGTIEIL</sequence>
<evidence type="ECO:0000256" key="1">
    <source>
        <dbReference type="SAM" id="MobiDB-lite"/>
    </source>
</evidence>
<dbReference type="PANTHER" id="PTHR10622">
    <property type="entry name" value="HET DOMAIN-CONTAINING PROTEIN"/>
    <property type="match status" value="1"/>
</dbReference>
<dbReference type="EMBL" id="JABBWK010000152">
    <property type="protein sequence ID" value="KAG1889738.1"/>
    <property type="molecule type" value="Genomic_DNA"/>
</dbReference>
<dbReference type="AlphaFoldDB" id="A0AAD4DSI2"/>
<dbReference type="Pfam" id="PF06985">
    <property type="entry name" value="HET"/>
    <property type="match status" value="1"/>
</dbReference>
<accession>A0AAD4DSI2</accession>
<dbReference type="InterPro" id="IPR011993">
    <property type="entry name" value="PH-like_dom_sf"/>
</dbReference>
<feature type="compositionally biased region" description="Low complexity" evidence="1">
    <location>
        <begin position="594"/>
        <end position="603"/>
    </location>
</feature>
<evidence type="ECO:0000259" key="2">
    <source>
        <dbReference type="PROSITE" id="PS50229"/>
    </source>
</evidence>
<organism evidence="3 4">
    <name type="scientific">Suillus fuscotomentosus</name>
    <dbReference type="NCBI Taxonomy" id="1912939"/>
    <lineage>
        <taxon>Eukaryota</taxon>
        <taxon>Fungi</taxon>
        <taxon>Dikarya</taxon>
        <taxon>Basidiomycota</taxon>
        <taxon>Agaricomycotina</taxon>
        <taxon>Agaricomycetes</taxon>
        <taxon>Agaricomycetidae</taxon>
        <taxon>Boletales</taxon>
        <taxon>Suillineae</taxon>
        <taxon>Suillaceae</taxon>
        <taxon>Suillus</taxon>
    </lineage>
</organism>
<evidence type="ECO:0000313" key="3">
    <source>
        <dbReference type="EMBL" id="KAG1889738.1"/>
    </source>
</evidence>
<dbReference type="InterPro" id="IPR010730">
    <property type="entry name" value="HET"/>
</dbReference>
<dbReference type="InterPro" id="IPR000697">
    <property type="entry name" value="WH1/EVH1_dom"/>
</dbReference>
<dbReference type="PANTHER" id="PTHR10622:SF10">
    <property type="entry name" value="HET DOMAIN-CONTAINING PROTEIN"/>
    <property type="match status" value="1"/>
</dbReference>
<feature type="region of interest" description="Disordered" evidence="1">
    <location>
        <begin position="63"/>
        <end position="88"/>
    </location>
</feature>
<dbReference type="GeneID" id="64664852"/>
<dbReference type="CDD" id="cd01205">
    <property type="entry name" value="EVH1_WASP-like"/>
    <property type="match status" value="1"/>
</dbReference>
<feature type="domain" description="WH1" evidence="2">
    <location>
        <begin position="1"/>
        <end position="66"/>
    </location>
</feature>
<protein>
    <recommendedName>
        <fullName evidence="2">WH1 domain-containing protein</fullName>
    </recommendedName>
</protein>
<dbReference type="SUPFAM" id="SSF50729">
    <property type="entry name" value="PH domain-like"/>
    <property type="match status" value="1"/>
</dbReference>
<evidence type="ECO:0000313" key="4">
    <source>
        <dbReference type="Proteomes" id="UP001195769"/>
    </source>
</evidence>
<feature type="region of interest" description="Disordered" evidence="1">
    <location>
        <begin position="590"/>
        <end position="617"/>
    </location>
</feature>
<dbReference type="Proteomes" id="UP001195769">
    <property type="component" value="Unassembled WGS sequence"/>
</dbReference>
<name>A0AAD4DSI2_9AGAM</name>
<dbReference type="RefSeq" id="XP_041217599.1">
    <property type="nucleotide sequence ID" value="XM_041370554.1"/>
</dbReference>
<dbReference type="Pfam" id="PF00568">
    <property type="entry name" value="WH1"/>
    <property type="match status" value="1"/>
</dbReference>
<proteinExistence type="predicted"/>
<dbReference type="Gene3D" id="2.30.29.30">
    <property type="entry name" value="Pleckstrin-homology domain (PH domain)/Phosphotyrosine-binding domain (PTB)"/>
    <property type="match status" value="1"/>
</dbReference>
<keyword evidence="4" id="KW-1185">Reference proteome</keyword>
<comment type="caution">
    <text evidence="3">The sequence shown here is derived from an EMBL/GenBank/DDBJ whole genome shotgun (WGS) entry which is preliminary data.</text>
</comment>
<dbReference type="PROSITE" id="PS50229">
    <property type="entry name" value="WH1"/>
    <property type="match status" value="1"/>
</dbReference>